<comment type="caution">
    <text evidence="19">The sequence shown here is derived from an EMBL/GenBank/DDBJ whole genome shotgun (WGS) entry which is preliminary data.</text>
</comment>
<dbReference type="Pfam" id="PF00493">
    <property type="entry name" value="MCM"/>
    <property type="match status" value="1"/>
</dbReference>
<evidence type="ECO:0000313" key="19">
    <source>
        <dbReference type="EMBL" id="CAH1981090.1"/>
    </source>
</evidence>
<evidence type="ECO:0000256" key="17">
    <source>
        <dbReference type="SAM" id="MobiDB-lite"/>
    </source>
</evidence>
<keyword evidence="4" id="KW-0235">DNA replication</keyword>
<dbReference type="InterPro" id="IPR058768">
    <property type="entry name" value="MCM9_N"/>
</dbReference>
<evidence type="ECO:0000256" key="12">
    <source>
        <dbReference type="ARBA" id="ARBA00023242"/>
    </source>
</evidence>
<feature type="domain" description="MCM C-terminal AAA(+) ATPase" evidence="18">
    <location>
        <begin position="284"/>
        <end position="489"/>
    </location>
</feature>
<dbReference type="InterPro" id="IPR031327">
    <property type="entry name" value="MCM"/>
</dbReference>
<dbReference type="EC" id="3.6.4.12" evidence="3"/>
<dbReference type="Pfam" id="PF26066">
    <property type="entry name" value="MCM9_N"/>
    <property type="match status" value="1"/>
</dbReference>
<dbReference type="SMART" id="SM00382">
    <property type="entry name" value="AAA"/>
    <property type="match status" value="1"/>
</dbReference>
<dbReference type="InterPro" id="IPR001208">
    <property type="entry name" value="MCM_dom"/>
</dbReference>
<dbReference type="PANTHER" id="PTHR11630:SF48">
    <property type="entry name" value="DNA HELICASE MCM9"/>
    <property type="match status" value="1"/>
</dbReference>
<dbReference type="Gene3D" id="3.30.1640.10">
    <property type="entry name" value="mini-chromosome maintenance (MCM) complex, chain A, domain 1"/>
    <property type="match status" value="1"/>
</dbReference>
<dbReference type="SUPFAM" id="SSF50249">
    <property type="entry name" value="Nucleic acid-binding proteins"/>
    <property type="match status" value="1"/>
</dbReference>
<feature type="compositionally biased region" description="Polar residues" evidence="17">
    <location>
        <begin position="857"/>
        <end position="874"/>
    </location>
</feature>
<accession>A0A9P0KTA3</accession>
<dbReference type="Proteomes" id="UP001152888">
    <property type="component" value="Unassembled WGS sequence"/>
</dbReference>
<keyword evidence="10 16" id="KW-0238">DNA-binding</keyword>
<evidence type="ECO:0000256" key="2">
    <source>
        <dbReference type="ARBA" id="ARBA00008010"/>
    </source>
</evidence>
<dbReference type="GO" id="GO:0006260">
    <property type="term" value="P:DNA replication"/>
    <property type="evidence" value="ECO:0007669"/>
    <property type="project" value="InterPro"/>
</dbReference>
<dbReference type="PANTHER" id="PTHR11630">
    <property type="entry name" value="DNA REPLICATION LICENSING FACTOR MCM FAMILY MEMBER"/>
    <property type="match status" value="1"/>
</dbReference>
<proteinExistence type="inferred from homology"/>
<evidence type="ECO:0000256" key="14">
    <source>
        <dbReference type="ARBA" id="ARBA00042301"/>
    </source>
</evidence>
<evidence type="ECO:0000256" key="1">
    <source>
        <dbReference type="ARBA" id="ARBA00004123"/>
    </source>
</evidence>
<evidence type="ECO:0000256" key="13">
    <source>
        <dbReference type="ARBA" id="ARBA00041085"/>
    </source>
</evidence>
<dbReference type="InterPro" id="IPR003593">
    <property type="entry name" value="AAA+_ATPase"/>
</dbReference>
<protein>
    <recommendedName>
        <fullName evidence="13">DNA helicase MCM9</fullName>
        <ecNumber evidence="3">3.6.4.12</ecNumber>
    </recommendedName>
    <alternativeName>
        <fullName evidence="14">Minichromosome maintenance 9</fullName>
    </alternativeName>
</protein>
<dbReference type="InterPro" id="IPR027417">
    <property type="entry name" value="P-loop_NTPase"/>
</dbReference>
<dbReference type="GO" id="GO:0003697">
    <property type="term" value="F:single-stranded DNA binding"/>
    <property type="evidence" value="ECO:0007669"/>
    <property type="project" value="TreeGrafter"/>
</dbReference>
<evidence type="ECO:0000256" key="5">
    <source>
        <dbReference type="ARBA" id="ARBA00022741"/>
    </source>
</evidence>
<dbReference type="OrthoDB" id="271325at2759"/>
<dbReference type="InterPro" id="IPR012340">
    <property type="entry name" value="NA-bd_OB-fold"/>
</dbReference>
<dbReference type="SMART" id="SM00350">
    <property type="entry name" value="MCM"/>
    <property type="match status" value="1"/>
</dbReference>
<dbReference type="PRINTS" id="PR01657">
    <property type="entry name" value="MCMFAMILY"/>
</dbReference>
<comment type="subcellular location">
    <subcellularLocation>
        <location evidence="1">Nucleus</location>
    </subcellularLocation>
</comment>
<dbReference type="SUPFAM" id="SSF52540">
    <property type="entry name" value="P-loop containing nucleoside triphosphate hydrolases"/>
    <property type="match status" value="1"/>
</dbReference>
<keyword evidence="7" id="KW-0378">Hydrolase</keyword>
<feature type="region of interest" description="Disordered" evidence="17">
    <location>
        <begin position="831"/>
        <end position="876"/>
    </location>
</feature>
<evidence type="ECO:0000256" key="3">
    <source>
        <dbReference type="ARBA" id="ARBA00012551"/>
    </source>
</evidence>
<keyword evidence="12" id="KW-0539">Nucleus</keyword>
<keyword evidence="6" id="KW-0227">DNA damage</keyword>
<dbReference type="GO" id="GO:0005634">
    <property type="term" value="C:nucleus"/>
    <property type="evidence" value="ECO:0007669"/>
    <property type="project" value="UniProtKB-SubCell"/>
</dbReference>
<dbReference type="InterPro" id="IPR033762">
    <property type="entry name" value="MCM_OB"/>
</dbReference>
<sequence>MCEDYLVTFHKDDLLEILKEDQTAKHYSIQINFIVLLEHQPGIVNQLLKSPEACLKRLDDAAVKSQLLLLKEIDTKCQVKNNIHCRIYHLPDFPKMKRFIFPCNSDADQFLQISGTVMRVTAAKLLEYQRNYICVKCKTSMLVQAEYDKNYIIKEPKKCPSCFNSSFLNFGELDNENCKDYQEIKIQEDVKRLGVGSIPDTIWVTLEDDLVDTCKPGDNITICGILKRRWGEFDKGKKISISLAMKANHVQVDNITTSSASSSPEIKEFFDNHWKNYSANPLEGRDIILKSLCPQLYGLYLVKLAIAVVLAGGCQAVTSSHTGIRTRSEAHLLLVGDPGTGKSQLLRFASKIVTRSVLTTGIGSTAAGLTVTAMMEQGEWQLEAGALVMADGGICCIDEFNSMREQDRTSIHEAMEQQSISVAKASIVCKLNTRCSILAACNPKGNLDISQPLSLNVALPSPLLSRFDLVMLLKDSVNEEWDSKVADYILNEGHSKSKLLNNNLWTIEMLQCYITWIKKITPKLSEDSENILSAYYQLQRRLDGRNKARTTVRLLESLISYPIYLRLSQGHARLMCHERVEAIDSIYAIVLVDTAMENESSILSLNVNTNSLFPERPDVYYKTILTNVLEKLQLLELLEKEISNMSDSASSKRVESRFFHKHRSDESKKTTYKVVEGTLDDYKEVPVSNNGNRNGDCEVLNSFNENPQITIENRKPSQNGNDDLQKINTKVPNRNAENVVSTKDNINRKTKNNSLQYTSEPAKYTDKCSNVQDSGIHCSLDDELFNPQINNAPKMKNTFKTESDKNKCFQSMFEDTPDTVMKVGESLNKKENRYHKKAIHSVQGSSNNTKDERQNEEQASTRPANKSSDSQSKKNLLHKFKFVRRDKDVTDTDIHNITRTSTKAVTQNADDLVDKVGMLSKRIKLVTSTSYEKKSIMSINSKDTANSTSEPCKEVVNITSTNSIISNSQERIIEKRSEKNKFDLIGGHKPCRVQNKGTSDTSQKASCSDEGKLKCKQLLINKKSDDSVKNDLQLLKFMPGVNDVFNMDLDIDWNDDCTTSMFSQNSKASSGSTLDSGKPIKCSFGQFDDDSDLDLDI</sequence>
<evidence type="ECO:0000256" key="7">
    <source>
        <dbReference type="ARBA" id="ARBA00022801"/>
    </source>
</evidence>
<keyword evidence="8" id="KW-0347">Helicase</keyword>
<evidence type="ECO:0000256" key="10">
    <source>
        <dbReference type="ARBA" id="ARBA00023125"/>
    </source>
</evidence>
<dbReference type="GO" id="GO:0042555">
    <property type="term" value="C:MCM complex"/>
    <property type="evidence" value="ECO:0007669"/>
    <property type="project" value="TreeGrafter"/>
</dbReference>
<dbReference type="PROSITE" id="PS50051">
    <property type="entry name" value="MCM_2"/>
    <property type="match status" value="1"/>
</dbReference>
<gene>
    <name evidence="19" type="ORF">ACAOBT_LOCUS14316</name>
</gene>
<comment type="similarity">
    <text evidence="2 16">Belongs to the MCM family.</text>
</comment>
<dbReference type="Pfam" id="PF17855">
    <property type="entry name" value="MCM_lid"/>
    <property type="match status" value="1"/>
</dbReference>
<dbReference type="Gene3D" id="2.20.28.10">
    <property type="match status" value="1"/>
</dbReference>
<dbReference type="PROSITE" id="PS00847">
    <property type="entry name" value="MCM_1"/>
    <property type="match status" value="1"/>
</dbReference>
<comment type="catalytic activity">
    <reaction evidence="15">
        <text>ATP + H2O = ADP + phosphate + H(+)</text>
        <dbReference type="Rhea" id="RHEA:13065"/>
        <dbReference type="ChEBI" id="CHEBI:15377"/>
        <dbReference type="ChEBI" id="CHEBI:15378"/>
        <dbReference type="ChEBI" id="CHEBI:30616"/>
        <dbReference type="ChEBI" id="CHEBI:43474"/>
        <dbReference type="ChEBI" id="CHEBI:456216"/>
        <dbReference type="EC" id="3.6.4.12"/>
    </reaction>
</comment>
<reference evidence="19" key="1">
    <citation type="submission" date="2022-03" db="EMBL/GenBank/DDBJ databases">
        <authorList>
            <person name="Sayadi A."/>
        </authorList>
    </citation>
    <scope>NUCLEOTIDE SEQUENCE</scope>
</reference>
<dbReference type="Gene3D" id="2.40.50.140">
    <property type="entry name" value="Nucleic acid-binding proteins"/>
    <property type="match status" value="1"/>
</dbReference>
<keyword evidence="5 16" id="KW-0547">Nucleotide-binding</keyword>
<keyword evidence="9 16" id="KW-0067">ATP-binding</keyword>
<dbReference type="GO" id="GO:0000724">
    <property type="term" value="P:double-strand break repair via homologous recombination"/>
    <property type="evidence" value="ECO:0007669"/>
    <property type="project" value="TreeGrafter"/>
</dbReference>
<organism evidence="19 20">
    <name type="scientific">Acanthoscelides obtectus</name>
    <name type="common">Bean weevil</name>
    <name type="synonym">Bruchus obtectus</name>
    <dbReference type="NCBI Taxonomy" id="200917"/>
    <lineage>
        <taxon>Eukaryota</taxon>
        <taxon>Metazoa</taxon>
        <taxon>Ecdysozoa</taxon>
        <taxon>Arthropoda</taxon>
        <taxon>Hexapoda</taxon>
        <taxon>Insecta</taxon>
        <taxon>Pterygota</taxon>
        <taxon>Neoptera</taxon>
        <taxon>Endopterygota</taxon>
        <taxon>Coleoptera</taxon>
        <taxon>Polyphaga</taxon>
        <taxon>Cucujiformia</taxon>
        <taxon>Chrysomeloidea</taxon>
        <taxon>Chrysomelidae</taxon>
        <taxon>Bruchinae</taxon>
        <taxon>Bruchini</taxon>
        <taxon>Acanthoscelides</taxon>
    </lineage>
</organism>
<evidence type="ECO:0000256" key="4">
    <source>
        <dbReference type="ARBA" id="ARBA00022705"/>
    </source>
</evidence>
<evidence type="ECO:0000256" key="9">
    <source>
        <dbReference type="ARBA" id="ARBA00022840"/>
    </source>
</evidence>
<dbReference type="AlphaFoldDB" id="A0A9P0KTA3"/>
<evidence type="ECO:0000256" key="8">
    <source>
        <dbReference type="ARBA" id="ARBA00022806"/>
    </source>
</evidence>
<dbReference type="Gene3D" id="3.40.50.300">
    <property type="entry name" value="P-loop containing nucleotide triphosphate hydrolases"/>
    <property type="match status" value="1"/>
</dbReference>
<dbReference type="EMBL" id="CAKOFQ010006905">
    <property type="protein sequence ID" value="CAH1981090.1"/>
    <property type="molecule type" value="Genomic_DNA"/>
</dbReference>
<dbReference type="GO" id="GO:0017116">
    <property type="term" value="F:single-stranded DNA helicase activity"/>
    <property type="evidence" value="ECO:0007669"/>
    <property type="project" value="TreeGrafter"/>
</dbReference>
<evidence type="ECO:0000256" key="16">
    <source>
        <dbReference type="RuleBase" id="RU004070"/>
    </source>
</evidence>
<evidence type="ECO:0000313" key="20">
    <source>
        <dbReference type="Proteomes" id="UP001152888"/>
    </source>
</evidence>
<dbReference type="Pfam" id="PF17207">
    <property type="entry name" value="MCM_OB"/>
    <property type="match status" value="1"/>
</dbReference>
<dbReference type="InterPro" id="IPR041562">
    <property type="entry name" value="MCM_lid"/>
</dbReference>
<evidence type="ECO:0000259" key="18">
    <source>
        <dbReference type="PROSITE" id="PS50051"/>
    </source>
</evidence>
<dbReference type="FunFam" id="3.40.50.300:FF:000671">
    <property type="entry name" value="DNA helicase MCM9 isoform X1"/>
    <property type="match status" value="1"/>
</dbReference>
<dbReference type="GO" id="GO:0005524">
    <property type="term" value="F:ATP binding"/>
    <property type="evidence" value="ECO:0007669"/>
    <property type="project" value="UniProtKB-KW"/>
</dbReference>
<evidence type="ECO:0000256" key="6">
    <source>
        <dbReference type="ARBA" id="ARBA00022763"/>
    </source>
</evidence>
<dbReference type="GO" id="GO:0016787">
    <property type="term" value="F:hydrolase activity"/>
    <property type="evidence" value="ECO:0007669"/>
    <property type="project" value="UniProtKB-KW"/>
</dbReference>
<evidence type="ECO:0000256" key="11">
    <source>
        <dbReference type="ARBA" id="ARBA00023204"/>
    </source>
</evidence>
<keyword evidence="11" id="KW-0234">DNA repair</keyword>
<keyword evidence="20" id="KW-1185">Reference proteome</keyword>
<evidence type="ECO:0000256" key="15">
    <source>
        <dbReference type="ARBA" id="ARBA00047995"/>
    </source>
</evidence>
<dbReference type="InterPro" id="IPR018525">
    <property type="entry name" value="MCM_CS"/>
</dbReference>
<name>A0A9P0KTA3_ACAOB</name>